<dbReference type="CDD" id="cd17327">
    <property type="entry name" value="MFS_FEN2_like"/>
    <property type="match status" value="1"/>
</dbReference>
<dbReference type="STRING" id="1330018.A0A167Q3E6"/>
<evidence type="ECO:0000256" key="3">
    <source>
        <dbReference type="ARBA" id="ARBA00022692"/>
    </source>
</evidence>
<dbReference type="GO" id="GO:0022857">
    <property type="term" value="F:transmembrane transporter activity"/>
    <property type="evidence" value="ECO:0007669"/>
    <property type="project" value="InterPro"/>
</dbReference>
<feature type="transmembrane region" description="Helical" evidence="7">
    <location>
        <begin position="457"/>
        <end position="477"/>
    </location>
</feature>
<dbReference type="SUPFAM" id="SSF103473">
    <property type="entry name" value="MFS general substrate transporter"/>
    <property type="match status" value="1"/>
</dbReference>
<dbReference type="InterPro" id="IPR011701">
    <property type="entry name" value="MFS"/>
</dbReference>
<feature type="domain" description="Major facilitator superfamily (MFS) profile" evidence="8">
    <location>
        <begin position="69"/>
        <end position="481"/>
    </location>
</feature>
<dbReference type="Proteomes" id="UP000076738">
    <property type="component" value="Unassembled WGS sequence"/>
</dbReference>
<dbReference type="OrthoDB" id="6730379at2759"/>
<evidence type="ECO:0000313" key="10">
    <source>
        <dbReference type="Proteomes" id="UP000076738"/>
    </source>
</evidence>
<reference evidence="9 10" key="1">
    <citation type="journal article" date="2016" name="Mol. Biol. Evol.">
        <title>Comparative Genomics of Early-Diverging Mushroom-Forming Fungi Provides Insights into the Origins of Lignocellulose Decay Capabilities.</title>
        <authorList>
            <person name="Nagy L.G."/>
            <person name="Riley R."/>
            <person name="Tritt A."/>
            <person name="Adam C."/>
            <person name="Daum C."/>
            <person name="Floudas D."/>
            <person name="Sun H."/>
            <person name="Yadav J.S."/>
            <person name="Pangilinan J."/>
            <person name="Larsson K.H."/>
            <person name="Matsuura K."/>
            <person name="Barry K."/>
            <person name="Labutti K."/>
            <person name="Kuo R."/>
            <person name="Ohm R.A."/>
            <person name="Bhattacharya S.S."/>
            <person name="Shirouzu T."/>
            <person name="Yoshinaga Y."/>
            <person name="Martin F.M."/>
            <person name="Grigoriev I.V."/>
            <person name="Hibbett D.S."/>
        </authorList>
    </citation>
    <scope>NUCLEOTIDE SEQUENCE [LARGE SCALE GENOMIC DNA]</scope>
    <source>
        <strain evidence="9 10">TUFC12733</strain>
    </source>
</reference>
<keyword evidence="10" id="KW-1185">Reference proteome</keyword>
<feature type="transmembrane region" description="Helical" evidence="7">
    <location>
        <begin position="197"/>
        <end position="216"/>
    </location>
</feature>
<sequence>MADIESEKKDLEKTTSVGVVDHRLAEQYEHGKAHMNNEDADEALKIAAELTEITPEEERALIRKIDWHILPLLCVVYGLQYLDKTTLSYSSIMGVQVDAHLQGQQYSWLGSIFYFGYLVWEYPTNRLLQRLPLGKYTSFNIMVWGGILACMAATKDFAGLAVVRFFLGVFEASVSPGFALLTSQWYKVGEQGGRTGIWFSFNGFAQIFGGLVAYGIGKADAAGQLTIAGWKIVFLLTGLLTFSLGVICWFFMPDSPLTAYFLTPRERAMAIERIRKNNQGVGNKHFKWYQVREALTDVRTWLFVAYSLIADIPNGGISNYFSILIESFGFTSLQSLLYGAPGGAIEVITLIGFLALGDKFKLRLFFGACSEAISLLGILLVYALPTELKVGRLIGYYLTQASATGFVVILSLISSNVAGYTKKTTVSALYLIAYCVGNLIGPQVFQAKDAPHYTPALIVIVICWIICIFLLFVIWWVNVRENRRRDAFQNSPEYVHIENQEFLDLTDGENMDFRYRT</sequence>
<dbReference type="AlphaFoldDB" id="A0A167Q3E6"/>
<evidence type="ECO:0000313" key="9">
    <source>
        <dbReference type="EMBL" id="KZO99373.1"/>
    </source>
</evidence>
<keyword evidence="4 7" id="KW-1133">Transmembrane helix</keyword>
<dbReference type="InterPro" id="IPR020846">
    <property type="entry name" value="MFS_dom"/>
</dbReference>
<comment type="similarity">
    <text evidence="6">Belongs to the major facilitator superfamily. Allantoate permease family.</text>
</comment>
<keyword evidence="5 7" id="KW-0472">Membrane</keyword>
<feature type="transmembrane region" description="Helical" evidence="7">
    <location>
        <begin position="394"/>
        <end position="413"/>
    </location>
</feature>
<evidence type="ECO:0000256" key="6">
    <source>
        <dbReference type="ARBA" id="ARBA00037968"/>
    </source>
</evidence>
<comment type="subcellular location">
    <subcellularLocation>
        <location evidence="1">Membrane</location>
        <topology evidence="1">Multi-pass membrane protein</topology>
    </subcellularLocation>
</comment>
<feature type="transmembrane region" description="Helical" evidence="7">
    <location>
        <begin position="425"/>
        <end position="445"/>
    </location>
</feature>
<keyword evidence="2" id="KW-0813">Transport</keyword>
<dbReference type="FunFam" id="1.20.1250.20:FF:000064">
    <property type="entry name" value="MFS allantoate transporter"/>
    <property type="match status" value="1"/>
</dbReference>
<name>A0A167Q3E6_CALVF</name>
<feature type="transmembrane region" description="Helical" evidence="7">
    <location>
        <begin position="364"/>
        <end position="382"/>
    </location>
</feature>
<dbReference type="GO" id="GO:0016020">
    <property type="term" value="C:membrane"/>
    <property type="evidence" value="ECO:0007669"/>
    <property type="project" value="UniProtKB-SubCell"/>
</dbReference>
<accession>A0A167Q3E6</accession>
<dbReference type="Gene3D" id="1.20.1250.20">
    <property type="entry name" value="MFS general substrate transporter like domains"/>
    <property type="match status" value="2"/>
</dbReference>
<evidence type="ECO:0000256" key="7">
    <source>
        <dbReference type="SAM" id="Phobius"/>
    </source>
</evidence>
<gene>
    <name evidence="9" type="ORF">CALVIDRAFT_494867</name>
</gene>
<feature type="transmembrane region" description="Helical" evidence="7">
    <location>
        <begin position="336"/>
        <end position="357"/>
    </location>
</feature>
<evidence type="ECO:0000256" key="1">
    <source>
        <dbReference type="ARBA" id="ARBA00004141"/>
    </source>
</evidence>
<feature type="transmembrane region" description="Helical" evidence="7">
    <location>
        <begin position="228"/>
        <end position="252"/>
    </location>
</feature>
<evidence type="ECO:0000259" key="8">
    <source>
        <dbReference type="PROSITE" id="PS50850"/>
    </source>
</evidence>
<evidence type="ECO:0000256" key="5">
    <source>
        <dbReference type="ARBA" id="ARBA00023136"/>
    </source>
</evidence>
<dbReference type="PROSITE" id="PS50850">
    <property type="entry name" value="MFS"/>
    <property type="match status" value="1"/>
</dbReference>
<proteinExistence type="inferred from homology"/>
<protein>
    <submittedName>
        <fullName evidence="9">MFS allantoate transporter-like protein</fullName>
    </submittedName>
</protein>
<dbReference type="PANTHER" id="PTHR43791">
    <property type="entry name" value="PERMEASE-RELATED"/>
    <property type="match status" value="1"/>
</dbReference>
<evidence type="ECO:0000256" key="2">
    <source>
        <dbReference type="ARBA" id="ARBA00022448"/>
    </source>
</evidence>
<organism evidence="9 10">
    <name type="scientific">Calocera viscosa (strain TUFC12733)</name>
    <dbReference type="NCBI Taxonomy" id="1330018"/>
    <lineage>
        <taxon>Eukaryota</taxon>
        <taxon>Fungi</taxon>
        <taxon>Dikarya</taxon>
        <taxon>Basidiomycota</taxon>
        <taxon>Agaricomycotina</taxon>
        <taxon>Dacrymycetes</taxon>
        <taxon>Dacrymycetales</taxon>
        <taxon>Dacrymycetaceae</taxon>
        <taxon>Calocera</taxon>
    </lineage>
</organism>
<dbReference type="InterPro" id="IPR036259">
    <property type="entry name" value="MFS_trans_sf"/>
</dbReference>
<dbReference type="PANTHER" id="PTHR43791:SF1">
    <property type="entry name" value="ALLANTOATE PERMEASE"/>
    <property type="match status" value="1"/>
</dbReference>
<evidence type="ECO:0000256" key="4">
    <source>
        <dbReference type="ARBA" id="ARBA00022989"/>
    </source>
</evidence>
<dbReference type="Pfam" id="PF07690">
    <property type="entry name" value="MFS_1"/>
    <property type="match status" value="1"/>
</dbReference>
<dbReference type="EMBL" id="KV417272">
    <property type="protein sequence ID" value="KZO99373.1"/>
    <property type="molecule type" value="Genomic_DNA"/>
</dbReference>
<keyword evidence="3 7" id="KW-0812">Transmembrane</keyword>